<sequence length="396" mass="42447">MRATLDGAGLTCEIQTGGVTGFPVYRCCLVDASGNPLAYSLGKGAGRQSMASALYELWQHYQHEMGQRGLAARPDGVRVLPVTDVLAQPGLGGEAMLHRFVEDHPDARVACLELVPVNGSGGSLWYPAFPRCPSLRWYPVPGDDVTYESYARYAYDNGTACGATEADAVLHGLLEVIERDAVSLALLDWYAADPPRAHAVPLHTLPESLRPLAALATDYLGVPPLLLDVTSDLGVPAFAALPARATKYVGLLGSGASLDPTYAAERALTELVQCWFTADLDVDATHADRLAALEPWPVLHRCAVLDPTGLAGAARPVRRDWSDAPRRTVDQQLAALVDLLAAHGFRPWTFRWNPADSHPVLTVVVPGLDSFAMVHNAVPVLPTGRAMRRLTDLAAA</sequence>
<dbReference type="Pfam" id="PF02624">
    <property type="entry name" value="YcaO"/>
    <property type="match status" value="1"/>
</dbReference>
<dbReference type="InterPro" id="IPR003776">
    <property type="entry name" value="YcaO-like_dom"/>
</dbReference>
<evidence type="ECO:0000313" key="2">
    <source>
        <dbReference type="EMBL" id="GIJ70834.1"/>
    </source>
</evidence>
<proteinExistence type="predicted"/>
<reference evidence="2" key="1">
    <citation type="submission" date="2021-01" db="EMBL/GenBank/DDBJ databases">
        <title>Whole genome shotgun sequence of Virgisporangium ochraceum NBRC 16418.</title>
        <authorList>
            <person name="Komaki H."/>
            <person name="Tamura T."/>
        </authorList>
    </citation>
    <scope>NUCLEOTIDE SEQUENCE</scope>
    <source>
        <strain evidence="2">NBRC 16418</strain>
    </source>
</reference>
<dbReference type="AlphaFoldDB" id="A0A8J3ZUT4"/>
<dbReference type="PANTHER" id="PTHR37809:SF1">
    <property type="entry name" value="RIBOSOMAL PROTEIN S12 METHYLTHIOTRANSFERASE ACCESSORY FACTOR YCAO"/>
    <property type="match status" value="1"/>
</dbReference>
<name>A0A8J3ZUT4_9ACTN</name>
<protein>
    <recommendedName>
        <fullName evidence="1">YcaO domain-containing protein</fullName>
    </recommendedName>
</protein>
<dbReference type="RefSeq" id="WP_203930733.1">
    <property type="nucleotide sequence ID" value="NZ_BOPH01000083.1"/>
</dbReference>
<keyword evidence="3" id="KW-1185">Reference proteome</keyword>
<organism evidence="2 3">
    <name type="scientific">Virgisporangium ochraceum</name>
    <dbReference type="NCBI Taxonomy" id="65505"/>
    <lineage>
        <taxon>Bacteria</taxon>
        <taxon>Bacillati</taxon>
        <taxon>Actinomycetota</taxon>
        <taxon>Actinomycetes</taxon>
        <taxon>Micromonosporales</taxon>
        <taxon>Micromonosporaceae</taxon>
        <taxon>Virgisporangium</taxon>
    </lineage>
</organism>
<accession>A0A8J3ZUT4</accession>
<dbReference type="Gene3D" id="3.30.1330.230">
    <property type="match status" value="1"/>
</dbReference>
<dbReference type="PROSITE" id="PS51664">
    <property type="entry name" value="YCAO"/>
    <property type="match status" value="1"/>
</dbReference>
<comment type="caution">
    <text evidence="2">The sequence shown here is derived from an EMBL/GenBank/DDBJ whole genome shotgun (WGS) entry which is preliminary data.</text>
</comment>
<evidence type="ECO:0000313" key="3">
    <source>
        <dbReference type="Proteomes" id="UP000635606"/>
    </source>
</evidence>
<feature type="domain" description="YcaO" evidence="1">
    <location>
        <begin position="40"/>
        <end position="396"/>
    </location>
</feature>
<dbReference type="Proteomes" id="UP000635606">
    <property type="component" value="Unassembled WGS sequence"/>
</dbReference>
<dbReference type="PANTHER" id="PTHR37809">
    <property type="entry name" value="RIBOSOMAL PROTEIN S12 METHYLTHIOTRANSFERASE ACCESSORY FACTOR YCAO"/>
    <property type="match status" value="1"/>
</dbReference>
<dbReference type="EMBL" id="BOPH01000083">
    <property type="protein sequence ID" value="GIJ70834.1"/>
    <property type="molecule type" value="Genomic_DNA"/>
</dbReference>
<evidence type="ECO:0000259" key="1">
    <source>
        <dbReference type="PROSITE" id="PS51664"/>
    </source>
</evidence>
<gene>
    <name evidence="2" type="ORF">Voc01_057510</name>
</gene>